<evidence type="ECO:0000313" key="1">
    <source>
        <dbReference type="EMBL" id="KDR84482.1"/>
    </source>
</evidence>
<dbReference type="AlphaFoldDB" id="A0A067TQB2"/>
<accession>A0A067TQB2</accession>
<dbReference type="EMBL" id="KL142368">
    <property type="protein sequence ID" value="KDR84482.1"/>
    <property type="molecule type" value="Genomic_DNA"/>
</dbReference>
<name>A0A067TQB2_GALM3</name>
<dbReference type="Proteomes" id="UP000027222">
    <property type="component" value="Unassembled WGS sequence"/>
</dbReference>
<dbReference type="HOGENOM" id="CLU_2454876_0_0_1"/>
<organism evidence="1 2">
    <name type="scientific">Galerina marginata (strain CBS 339.88)</name>
    <dbReference type="NCBI Taxonomy" id="685588"/>
    <lineage>
        <taxon>Eukaryota</taxon>
        <taxon>Fungi</taxon>
        <taxon>Dikarya</taxon>
        <taxon>Basidiomycota</taxon>
        <taxon>Agaricomycotina</taxon>
        <taxon>Agaricomycetes</taxon>
        <taxon>Agaricomycetidae</taxon>
        <taxon>Agaricales</taxon>
        <taxon>Agaricineae</taxon>
        <taxon>Strophariaceae</taxon>
        <taxon>Galerina</taxon>
    </lineage>
</organism>
<keyword evidence="2" id="KW-1185">Reference proteome</keyword>
<sequence>MKSAGRDFLCIASFAYGTQTATQCYELRDILTLDLVPLVWRYPIPIFQATEELLSLPMIATFILKSAVLTSMNTSESYLLRATASCIRL</sequence>
<evidence type="ECO:0000313" key="2">
    <source>
        <dbReference type="Proteomes" id="UP000027222"/>
    </source>
</evidence>
<protein>
    <submittedName>
        <fullName evidence="1">Uncharacterized protein</fullName>
    </submittedName>
</protein>
<reference evidence="2" key="1">
    <citation type="journal article" date="2014" name="Proc. Natl. Acad. Sci. U.S.A.">
        <title>Extensive sampling of basidiomycete genomes demonstrates inadequacy of the white-rot/brown-rot paradigm for wood decay fungi.</title>
        <authorList>
            <person name="Riley R."/>
            <person name="Salamov A.A."/>
            <person name="Brown D.W."/>
            <person name="Nagy L.G."/>
            <person name="Floudas D."/>
            <person name="Held B.W."/>
            <person name="Levasseur A."/>
            <person name="Lombard V."/>
            <person name="Morin E."/>
            <person name="Otillar R."/>
            <person name="Lindquist E.A."/>
            <person name="Sun H."/>
            <person name="LaButti K.M."/>
            <person name="Schmutz J."/>
            <person name="Jabbour D."/>
            <person name="Luo H."/>
            <person name="Baker S.E."/>
            <person name="Pisabarro A.G."/>
            <person name="Walton J.D."/>
            <person name="Blanchette R.A."/>
            <person name="Henrissat B."/>
            <person name="Martin F."/>
            <person name="Cullen D."/>
            <person name="Hibbett D.S."/>
            <person name="Grigoriev I.V."/>
        </authorList>
    </citation>
    <scope>NUCLEOTIDE SEQUENCE [LARGE SCALE GENOMIC DNA]</scope>
    <source>
        <strain evidence="2">CBS 339.88</strain>
    </source>
</reference>
<proteinExistence type="predicted"/>
<gene>
    <name evidence="1" type="ORF">GALMADRAFT_714895</name>
</gene>